<dbReference type="InterPro" id="IPR000847">
    <property type="entry name" value="LysR_HTH_N"/>
</dbReference>
<name>A0ABT1XBC4_9PROT</name>
<keyword evidence="7" id="KW-1185">Reference proteome</keyword>
<gene>
    <name evidence="6" type="ORF">NRP21_23640</name>
</gene>
<dbReference type="Pfam" id="PF03466">
    <property type="entry name" value="LysR_substrate"/>
    <property type="match status" value="1"/>
</dbReference>
<protein>
    <submittedName>
        <fullName evidence="6">LysR family transcriptional regulator</fullName>
    </submittedName>
</protein>
<dbReference type="Gene3D" id="3.40.190.290">
    <property type="match status" value="1"/>
</dbReference>
<dbReference type="CDD" id="cd08422">
    <property type="entry name" value="PBP2_CrgA_like"/>
    <property type="match status" value="1"/>
</dbReference>
<dbReference type="InterPro" id="IPR036388">
    <property type="entry name" value="WH-like_DNA-bd_sf"/>
</dbReference>
<dbReference type="InterPro" id="IPR005119">
    <property type="entry name" value="LysR_subst-bd"/>
</dbReference>
<dbReference type="Proteomes" id="UP001524642">
    <property type="component" value="Unassembled WGS sequence"/>
</dbReference>
<dbReference type="RefSeq" id="WP_257718703.1">
    <property type="nucleotide sequence ID" value="NZ_JANJOU010000028.1"/>
</dbReference>
<dbReference type="PANTHER" id="PTHR30537">
    <property type="entry name" value="HTH-TYPE TRANSCRIPTIONAL REGULATOR"/>
    <property type="match status" value="1"/>
</dbReference>
<evidence type="ECO:0000256" key="4">
    <source>
        <dbReference type="ARBA" id="ARBA00023163"/>
    </source>
</evidence>
<dbReference type="SUPFAM" id="SSF53850">
    <property type="entry name" value="Periplasmic binding protein-like II"/>
    <property type="match status" value="1"/>
</dbReference>
<dbReference type="PROSITE" id="PS50931">
    <property type="entry name" value="HTH_LYSR"/>
    <property type="match status" value="1"/>
</dbReference>
<organism evidence="6 7">
    <name type="scientific">Roseomonas populi</name>
    <dbReference type="NCBI Taxonomy" id="3121582"/>
    <lineage>
        <taxon>Bacteria</taxon>
        <taxon>Pseudomonadati</taxon>
        <taxon>Pseudomonadota</taxon>
        <taxon>Alphaproteobacteria</taxon>
        <taxon>Acetobacterales</taxon>
        <taxon>Roseomonadaceae</taxon>
        <taxon>Roseomonas</taxon>
    </lineage>
</organism>
<dbReference type="SUPFAM" id="SSF46785">
    <property type="entry name" value="Winged helix' DNA-binding domain"/>
    <property type="match status" value="1"/>
</dbReference>
<reference evidence="6 7" key="1">
    <citation type="submission" date="2022-06" db="EMBL/GenBank/DDBJ databases">
        <title>Roseomonas CN29.</title>
        <authorList>
            <person name="Cheng Y."/>
            <person name="He X."/>
        </authorList>
    </citation>
    <scope>NUCLEOTIDE SEQUENCE [LARGE SCALE GENOMIC DNA]</scope>
    <source>
        <strain evidence="6 7">CN29</strain>
    </source>
</reference>
<dbReference type="Gene3D" id="1.10.10.10">
    <property type="entry name" value="Winged helix-like DNA-binding domain superfamily/Winged helix DNA-binding domain"/>
    <property type="match status" value="1"/>
</dbReference>
<sequence>MINLTNVAVLVEAVGAGSLAAAARRLRITPMLASRRLAELEEEVGARLMHRTTRSLSLTVEGEAFLPHAEALLEEEAQARASVRPAATGLTGTLRLTASVPFGRKVVAPLVPVFLQDHPGLQVDLLLSDSIVDIVAQGLDLAIRIAVLRDNTLVARRLADNPRGLYASPAYLAEHGIPATPAELVHHRCLMLTGTSHWTFLAGGRTVRQRVFGPFTSSSVEALHQACLGGLGIAMLSAWDVREEVAIGHLLPIQMDAGVPEPLAIWAVYPTVRLTPPKVRLFMTALEARLRQPGGALPRH</sequence>
<dbReference type="Pfam" id="PF00126">
    <property type="entry name" value="HTH_1"/>
    <property type="match status" value="1"/>
</dbReference>
<evidence type="ECO:0000256" key="1">
    <source>
        <dbReference type="ARBA" id="ARBA00009437"/>
    </source>
</evidence>
<dbReference type="InterPro" id="IPR058163">
    <property type="entry name" value="LysR-type_TF_proteobact-type"/>
</dbReference>
<feature type="domain" description="HTH lysR-type" evidence="5">
    <location>
        <begin position="2"/>
        <end position="59"/>
    </location>
</feature>
<keyword evidence="4" id="KW-0804">Transcription</keyword>
<dbReference type="EMBL" id="JANJOU010000028">
    <property type="protein sequence ID" value="MCR0985051.1"/>
    <property type="molecule type" value="Genomic_DNA"/>
</dbReference>
<evidence type="ECO:0000256" key="2">
    <source>
        <dbReference type="ARBA" id="ARBA00023015"/>
    </source>
</evidence>
<accession>A0ABT1XBC4</accession>
<evidence type="ECO:0000313" key="6">
    <source>
        <dbReference type="EMBL" id="MCR0985051.1"/>
    </source>
</evidence>
<evidence type="ECO:0000259" key="5">
    <source>
        <dbReference type="PROSITE" id="PS50931"/>
    </source>
</evidence>
<comment type="similarity">
    <text evidence="1">Belongs to the LysR transcriptional regulatory family.</text>
</comment>
<keyword evidence="2" id="KW-0805">Transcription regulation</keyword>
<evidence type="ECO:0000256" key="3">
    <source>
        <dbReference type="ARBA" id="ARBA00023125"/>
    </source>
</evidence>
<dbReference type="InterPro" id="IPR036390">
    <property type="entry name" value="WH_DNA-bd_sf"/>
</dbReference>
<comment type="caution">
    <text evidence="6">The sequence shown here is derived from an EMBL/GenBank/DDBJ whole genome shotgun (WGS) entry which is preliminary data.</text>
</comment>
<dbReference type="PANTHER" id="PTHR30537:SF5">
    <property type="entry name" value="HTH-TYPE TRANSCRIPTIONAL ACTIVATOR TTDR-RELATED"/>
    <property type="match status" value="1"/>
</dbReference>
<evidence type="ECO:0000313" key="7">
    <source>
        <dbReference type="Proteomes" id="UP001524642"/>
    </source>
</evidence>
<proteinExistence type="inferred from homology"/>
<keyword evidence="3" id="KW-0238">DNA-binding</keyword>